<proteinExistence type="predicted"/>
<dbReference type="Proteomes" id="UP000250043">
    <property type="component" value="Unassembled WGS sequence"/>
</dbReference>
<reference evidence="2 3" key="1">
    <citation type="submission" date="2016-07" db="EMBL/GenBank/DDBJ databases">
        <title>Draft genome of the white-rot fungus Obba rivulosa 3A-2.</title>
        <authorList>
            <consortium name="DOE Joint Genome Institute"/>
            <person name="Miettinen O."/>
            <person name="Riley R."/>
            <person name="Acob R."/>
            <person name="Barry K."/>
            <person name="Cullen D."/>
            <person name="De Vries R."/>
            <person name="Hainaut M."/>
            <person name="Hatakka A."/>
            <person name="Henrissat B."/>
            <person name="Hilden K."/>
            <person name="Kuo R."/>
            <person name="Labutti K."/>
            <person name="Lipzen A."/>
            <person name="Makela M.R."/>
            <person name="Sandor L."/>
            <person name="Spatafora J.W."/>
            <person name="Grigoriev I.V."/>
            <person name="Hibbett D.S."/>
        </authorList>
    </citation>
    <scope>NUCLEOTIDE SEQUENCE [LARGE SCALE GENOMIC DNA]</scope>
    <source>
        <strain evidence="2 3">3A-2</strain>
    </source>
</reference>
<protein>
    <submittedName>
        <fullName evidence="2">Uncharacterized protein</fullName>
    </submittedName>
</protein>
<organism evidence="2 3">
    <name type="scientific">Obba rivulosa</name>
    <dbReference type="NCBI Taxonomy" id="1052685"/>
    <lineage>
        <taxon>Eukaryota</taxon>
        <taxon>Fungi</taxon>
        <taxon>Dikarya</taxon>
        <taxon>Basidiomycota</taxon>
        <taxon>Agaricomycotina</taxon>
        <taxon>Agaricomycetes</taxon>
        <taxon>Polyporales</taxon>
        <taxon>Gelatoporiaceae</taxon>
        <taxon>Obba</taxon>
    </lineage>
</organism>
<sequence>MDCAAADRRDPRRPWSPNLTDVIGRGGVGDPSCPFGLITRLSARHRRLCSSAACRGAYALRLLGIYRQCAGQRCGSPGRTHRPTQGRGCGLQEAGLISPVTTTPSRSLDARSQRLSYGAEADAAAKRVHMLLPTVVQALACLSVLPHLWMTSPARQRRRIDMLPGVLRRTGTAAGDIHSSPECFCCLCPAVLPGKMTHMATCHHLLPLHSSFSPITYKTLHHIPRLHFPLLPPPLNTTVTPI</sequence>
<feature type="region of interest" description="Disordered" evidence="1">
    <location>
        <begin position="1"/>
        <end position="20"/>
    </location>
</feature>
<feature type="compositionally biased region" description="Basic and acidic residues" evidence="1">
    <location>
        <begin position="1"/>
        <end position="13"/>
    </location>
</feature>
<dbReference type="EMBL" id="KV722366">
    <property type="protein sequence ID" value="OCH92612.1"/>
    <property type="molecule type" value="Genomic_DNA"/>
</dbReference>
<gene>
    <name evidence="2" type="ORF">OBBRIDRAFT_422493</name>
</gene>
<evidence type="ECO:0000313" key="3">
    <source>
        <dbReference type="Proteomes" id="UP000250043"/>
    </source>
</evidence>
<keyword evidence="3" id="KW-1185">Reference proteome</keyword>
<evidence type="ECO:0000313" key="2">
    <source>
        <dbReference type="EMBL" id="OCH92612.1"/>
    </source>
</evidence>
<dbReference type="AlphaFoldDB" id="A0A8E2B2U1"/>
<accession>A0A8E2B2U1</accession>
<evidence type="ECO:0000256" key="1">
    <source>
        <dbReference type="SAM" id="MobiDB-lite"/>
    </source>
</evidence>
<name>A0A8E2B2U1_9APHY</name>